<dbReference type="AlphaFoldDB" id="A0A6C0ITL7"/>
<dbReference type="EMBL" id="MN740245">
    <property type="protein sequence ID" value="QHT95756.1"/>
    <property type="molecule type" value="Genomic_DNA"/>
</dbReference>
<proteinExistence type="predicted"/>
<protein>
    <submittedName>
        <fullName evidence="1">Uncharacterized protein</fullName>
    </submittedName>
</protein>
<accession>A0A6C0ITL7</accession>
<reference evidence="1" key="1">
    <citation type="journal article" date="2020" name="Nature">
        <title>Giant virus diversity and host interactions through global metagenomics.</title>
        <authorList>
            <person name="Schulz F."/>
            <person name="Roux S."/>
            <person name="Paez-Espino D."/>
            <person name="Jungbluth S."/>
            <person name="Walsh D.A."/>
            <person name="Denef V.J."/>
            <person name="McMahon K.D."/>
            <person name="Konstantinidis K.T."/>
            <person name="Eloe-Fadrosh E.A."/>
            <person name="Kyrpides N.C."/>
            <person name="Woyke T."/>
        </authorList>
    </citation>
    <scope>NUCLEOTIDE SEQUENCE</scope>
    <source>
        <strain evidence="1">GVMAG-M-3300024301-20</strain>
    </source>
</reference>
<name>A0A6C0ITL7_9ZZZZ</name>
<sequence>MPTTESDILYKMRCLVSDFMIMIYQCKLDLAEINGNIKSIDNTYFHDHPEILNRLNSIFNQKELTDLSFLLQDFKGYADFKIDTLCEHEWVDDEIDITPDRSQKIIYCKLCEITRR</sequence>
<organism evidence="1">
    <name type="scientific">viral metagenome</name>
    <dbReference type="NCBI Taxonomy" id="1070528"/>
    <lineage>
        <taxon>unclassified sequences</taxon>
        <taxon>metagenomes</taxon>
        <taxon>organismal metagenomes</taxon>
    </lineage>
</organism>
<evidence type="ECO:0000313" key="1">
    <source>
        <dbReference type="EMBL" id="QHT95756.1"/>
    </source>
</evidence>